<dbReference type="InterPro" id="IPR002514">
    <property type="entry name" value="Transposase_8"/>
</dbReference>
<feature type="domain" description="HTH psq-type" evidence="1">
    <location>
        <begin position="1"/>
        <end position="54"/>
    </location>
</feature>
<comment type="caution">
    <text evidence="2">The sequence shown here is derived from an EMBL/GenBank/DDBJ whole genome shotgun (WGS) entry which is preliminary data.</text>
</comment>
<dbReference type="Proteomes" id="UP001245184">
    <property type="component" value="Unassembled WGS sequence"/>
</dbReference>
<reference evidence="2 3" key="1">
    <citation type="submission" date="2023-08" db="EMBL/GenBank/DDBJ databases">
        <title>Genome sequencing of plant associated microbes to promote plant fitness in Sorghum bicolor and Oryza sativa.</title>
        <authorList>
            <person name="Coleman-Derr D."/>
        </authorList>
    </citation>
    <scope>NUCLEOTIDE SEQUENCE [LARGE SCALE GENOMIC DNA]</scope>
    <source>
        <strain evidence="2 3">SLBN-33</strain>
    </source>
</reference>
<evidence type="ECO:0000313" key="3">
    <source>
        <dbReference type="Proteomes" id="UP001245184"/>
    </source>
</evidence>
<dbReference type="EMBL" id="JAVIZN010000002">
    <property type="protein sequence ID" value="MDR6207805.1"/>
    <property type="molecule type" value="Genomic_DNA"/>
</dbReference>
<name>A0ABD5CRD5_9BURK</name>
<dbReference type="SUPFAM" id="SSF46689">
    <property type="entry name" value="Homeodomain-like"/>
    <property type="match status" value="1"/>
</dbReference>
<dbReference type="Gene3D" id="1.10.10.10">
    <property type="entry name" value="Winged helix-like DNA-binding domain superfamily/Winged helix DNA-binding domain"/>
    <property type="match status" value="1"/>
</dbReference>
<dbReference type="InterPro" id="IPR036388">
    <property type="entry name" value="WH-like_DNA-bd_sf"/>
</dbReference>
<dbReference type="Pfam" id="PF01527">
    <property type="entry name" value="HTH_Tnp_1"/>
    <property type="match status" value="1"/>
</dbReference>
<protein>
    <submittedName>
        <fullName evidence="2">Transposase</fullName>
    </submittedName>
</protein>
<dbReference type="InterPro" id="IPR007889">
    <property type="entry name" value="HTH_Psq"/>
</dbReference>
<gene>
    <name evidence="2" type="ORF">QF025_006525</name>
</gene>
<dbReference type="PROSITE" id="PS50960">
    <property type="entry name" value="HTH_PSQ"/>
    <property type="match status" value="1"/>
</dbReference>
<dbReference type="InterPro" id="IPR009057">
    <property type="entry name" value="Homeodomain-like_sf"/>
</dbReference>
<organism evidence="2 3">
    <name type="scientific">Paraburkholderia graminis</name>
    <dbReference type="NCBI Taxonomy" id="60548"/>
    <lineage>
        <taxon>Bacteria</taxon>
        <taxon>Pseudomonadati</taxon>
        <taxon>Pseudomonadota</taxon>
        <taxon>Betaproteobacteria</taxon>
        <taxon>Burkholderiales</taxon>
        <taxon>Burkholderiaceae</taxon>
        <taxon>Paraburkholderia</taxon>
    </lineage>
</organism>
<accession>A0ABD5CRD5</accession>
<evidence type="ECO:0000259" key="1">
    <source>
        <dbReference type="PROSITE" id="PS50960"/>
    </source>
</evidence>
<evidence type="ECO:0000313" key="2">
    <source>
        <dbReference type="EMBL" id="MDR6207805.1"/>
    </source>
</evidence>
<dbReference type="AlphaFoldDB" id="A0ABD5CRD5"/>
<proteinExistence type="predicted"/>
<sequence length="157" mass="17424">MTGKAKRARYTLEFKLKAVRLVKAGQSMAAVAATLGVVEQTLYTWMKADREGKLTGEGTKRVSPEQMEPGAAACGVARLKMVRDILKNRPTRLGATLMNRNFRGVHLMRAETVAACFLEVSTPSKNLAQGKLRTHLWRRLRATPFRKLIHSESPSCA</sequence>